<reference evidence="4 5" key="1">
    <citation type="submission" date="2024-06" db="EMBL/GenBank/DDBJ databases">
        <title>Halorubrum miltondacostae sp. nov., a potential PHA producer isolated from an inland solar saltern in Rio Maior, Portugal.</title>
        <authorList>
            <person name="Albuquerque L."/>
            <person name="Viver T."/>
            <person name="Barroso C."/>
            <person name="Claudino R."/>
            <person name="Galvan M."/>
            <person name="Simoes G."/>
            <person name="Lobo Da Cunha A."/>
            <person name="Egas C."/>
        </authorList>
    </citation>
    <scope>NUCLEOTIDE SEQUENCE [LARGE SCALE GENOMIC DNA]</scope>
    <source>
        <strain evidence="4 5">RMP-11</strain>
    </source>
</reference>
<accession>A0ABD5M7G1</accession>
<comment type="caution">
    <text evidence="4">The sequence shown here is derived from an EMBL/GenBank/DDBJ whole genome shotgun (WGS) entry which is preliminary data.</text>
</comment>
<keyword evidence="5" id="KW-1185">Reference proteome</keyword>
<name>A0ABD5M7G1_9EURY</name>
<evidence type="ECO:0000256" key="2">
    <source>
        <dbReference type="SAM" id="Phobius"/>
    </source>
</evidence>
<keyword evidence="2" id="KW-0472">Membrane</keyword>
<evidence type="ECO:0000256" key="1">
    <source>
        <dbReference type="SAM" id="MobiDB-lite"/>
    </source>
</evidence>
<dbReference type="AlphaFoldDB" id="A0ABD5M7G1"/>
<organism evidence="4 5">
    <name type="scientific">Halorubrum miltondacostae</name>
    <dbReference type="NCBI Taxonomy" id="3076378"/>
    <lineage>
        <taxon>Archaea</taxon>
        <taxon>Methanobacteriati</taxon>
        <taxon>Methanobacteriota</taxon>
        <taxon>Stenosarchaea group</taxon>
        <taxon>Halobacteria</taxon>
        <taxon>Halobacteriales</taxon>
        <taxon>Haloferacaceae</taxon>
        <taxon>Halorubrum</taxon>
    </lineage>
</organism>
<feature type="domain" description="DUF8107" evidence="3">
    <location>
        <begin position="8"/>
        <end position="79"/>
    </location>
</feature>
<feature type="compositionally biased region" description="Acidic residues" evidence="1">
    <location>
        <begin position="1"/>
        <end position="15"/>
    </location>
</feature>
<feature type="region of interest" description="Disordered" evidence="1">
    <location>
        <begin position="1"/>
        <end position="25"/>
    </location>
</feature>
<dbReference type="Pfam" id="PF26409">
    <property type="entry name" value="DUF8107"/>
    <property type="match status" value="1"/>
</dbReference>
<dbReference type="InterPro" id="IPR058420">
    <property type="entry name" value="DUF8107"/>
</dbReference>
<sequence length="81" mass="8687">MSAEETTDEGGDEDGPGIREGVERSSGDPKVLLAMNAVLSAWFAWMIVWGLEFVGTATLSIRNVATLALILFAVTYVVALR</sequence>
<dbReference type="RefSeq" id="WP_371163327.1">
    <property type="nucleotide sequence ID" value="NZ_JBEDNX010000006.1"/>
</dbReference>
<protein>
    <recommendedName>
        <fullName evidence="3">DUF8107 domain-containing protein</fullName>
    </recommendedName>
</protein>
<evidence type="ECO:0000259" key="3">
    <source>
        <dbReference type="Pfam" id="PF26409"/>
    </source>
</evidence>
<feature type="compositionally biased region" description="Basic and acidic residues" evidence="1">
    <location>
        <begin position="16"/>
        <end position="25"/>
    </location>
</feature>
<feature type="transmembrane region" description="Helical" evidence="2">
    <location>
        <begin position="31"/>
        <end position="51"/>
    </location>
</feature>
<evidence type="ECO:0000313" key="5">
    <source>
        <dbReference type="Proteomes" id="UP001567572"/>
    </source>
</evidence>
<dbReference type="EMBL" id="JBEDNY010000007">
    <property type="protein sequence ID" value="MEZ3165292.1"/>
    <property type="molecule type" value="Genomic_DNA"/>
</dbReference>
<keyword evidence="2" id="KW-0812">Transmembrane</keyword>
<feature type="transmembrane region" description="Helical" evidence="2">
    <location>
        <begin position="63"/>
        <end position="80"/>
    </location>
</feature>
<gene>
    <name evidence="4" type="ORF">ABNG04_15740</name>
</gene>
<proteinExistence type="predicted"/>
<keyword evidence="2" id="KW-1133">Transmembrane helix</keyword>
<evidence type="ECO:0000313" key="4">
    <source>
        <dbReference type="EMBL" id="MEZ3165292.1"/>
    </source>
</evidence>
<dbReference type="Proteomes" id="UP001567572">
    <property type="component" value="Unassembled WGS sequence"/>
</dbReference>